<evidence type="ECO:0000256" key="9">
    <source>
        <dbReference type="ARBA" id="ARBA00023273"/>
    </source>
</evidence>
<comment type="function">
    <text evidence="1">Component of the nexin-dynein regulatory complex (N-DRC), a key regulator of ciliary/flagellar motility which maintains the alignment and integrity of the distal axoneme and regulates microtubule sliding in motile axonemes.</text>
</comment>
<evidence type="ECO:0000256" key="6">
    <source>
        <dbReference type="ARBA" id="ARBA00022846"/>
    </source>
</evidence>
<reference evidence="11" key="2">
    <citation type="submission" date="2025-09" db="UniProtKB">
        <authorList>
            <consortium name="Ensembl"/>
        </authorList>
    </citation>
    <scope>IDENTIFICATION</scope>
</reference>
<protein>
    <recommendedName>
        <fullName evidence="4">Dynein regulatory complex protein 10</fullName>
    </recommendedName>
</protein>
<dbReference type="InterPro" id="IPR042815">
    <property type="entry name" value="DRC10"/>
</dbReference>
<name>A0A8C4Q161_EPTBU</name>
<evidence type="ECO:0000256" key="7">
    <source>
        <dbReference type="ARBA" id="ARBA00023069"/>
    </source>
</evidence>
<evidence type="ECO:0000313" key="12">
    <source>
        <dbReference type="Proteomes" id="UP000694388"/>
    </source>
</evidence>
<feature type="region of interest" description="Disordered" evidence="10">
    <location>
        <begin position="349"/>
        <end position="372"/>
    </location>
</feature>
<reference evidence="11" key="1">
    <citation type="submission" date="2025-08" db="UniProtKB">
        <authorList>
            <consortium name="Ensembl"/>
        </authorList>
    </citation>
    <scope>IDENTIFICATION</scope>
</reference>
<keyword evidence="8" id="KW-0206">Cytoskeleton</keyword>
<dbReference type="Proteomes" id="UP000694388">
    <property type="component" value="Unplaced"/>
</dbReference>
<dbReference type="PANTHER" id="PTHR31598:SF1">
    <property type="entry name" value="DYNEIN REGULATORY COMPLEX PROTEIN 10"/>
    <property type="match status" value="1"/>
</dbReference>
<dbReference type="Ensembl" id="ENSEBUT00000008953.1">
    <property type="protein sequence ID" value="ENSEBUP00000008450.1"/>
    <property type="gene ID" value="ENSEBUG00000005469.1"/>
</dbReference>
<proteinExistence type="inferred from homology"/>
<dbReference type="GeneTree" id="ENSGT00730000111354"/>
<keyword evidence="9" id="KW-0966">Cell projection</keyword>
<evidence type="ECO:0000256" key="2">
    <source>
        <dbReference type="ARBA" id="ARBA00004611"/>
    </source>
</evidence>
<evidence type="ECO:0000256" key="1">
    <source>
        <dbReference type="ARBA" id="ARBA00003029"/>
    </source>
</evidence>
<keyword evidence="7" id="KW-0969">Cilium</keyword>
<evidence type="ECO:0000256" key="3">
    <source>
        <dbReference type="ARBA" id="ARBA00009071"/>
    </source>
</evidence>
<sequence length="372" mass="43005">MVNPKRRRHRPHSLVPNQVHEAAAVYTSPGIMSSRSFLSPTDQARGHGANAEDDRMDRGALSKASRLVQPDALYCGDIKEFRSLEVKRIMAVMDGMLERLRLAMHLPAISHGLEPGISQALEEYKHLEETWSKGEIGSEVNEETVRSSFRSLLRQLRGYIGSRSKLNMETRPTESGSTEAVMMELLTAFHALRDLTLERLLTPPQQEQPDKNTLIQQVQPGSQHTIAATRETLRSKLEVIQREKEEVIFSLNAEEQQLKAELLTFKHMTEEELHQQIINVDEQCKAEAQASKVKQDLLQEEVEERKNQYRTLMAEHHESEFAMRKKVYRMEKEVENWIEKYDSEMKEKQMSQWRTEPWSPHPLLTLREPSTT</sequence>
<evidence type="ECO:0000256" key="5">
    <source>
        <dbReference type="ARBA" id="ARBA00022490"/>
    </source>
</evidence>
<dbReference type="PANTHER" id="PTHR31598">
    <property type="entry name" value="IQ DOMAIN-CONTAINING PROTEIN D"/>
    <property type="match status" value="1"/>
</dbReference>
<keyword evidence="5" id="KW-0963">Cytoplasm</keyword>
<keyword evidence="12" id="KW-1185">Reference proteome</keyword>
<organism evidence="11 12">
    <name type="scientific">Eptatretus burgeri</name>
    <name type="common">Inshore hagfish</name>
    <dbReference type="NCBI Taxonomy" id="7764"/>
    <lineage>
        <taxon>Eukaryota</taxon>
        <taxon>Metazoa</taxon>
        <taxon>Chordata</taxon>
        <taxon>Craniata</taxon>
        <taxon>Vertebrata</taxon>
        <taxon>Cyclostomata</taxon>
        <taxon>Myxini</taxon>
        <taxon>Myxiniformes</taxon>
        <taxon>Myxinidae</taxon>
        <taxon>Eptatretinae</taxon>
        <taxon>Eptatretus</taxon>
    </lineage>
</organism>
<feature type="region of interest" description="Disordered" evidence="10">
    <location>
        <begin position="36"/>
        <end position="55"/>
    </location>
</feature>
<comment type="subcellular location">
    <subcellularLocation>
        <location evidence="2">Cytoplasm</location>
        <location evidence="2">Cytoskeleton</location>
        <location evidence="2">Flagellum axoneme</location>
    </subcellularLocation>
</comment>
<evidence type="ECO:0000256" key="10">
    <source>
        <dbReference type="SAM" id="MobiDB-lite"/>
    </source>
</evidence>
<evidence type="ECO:0000313" key="11">
    <source>
        <dbReference type="Ensembl" id="ENSEBUP00000008450.1"/>
    </source>
</evidence>
<dbReference type="AlphaFoldDB" id="A0A8C4Q161"/>
<keyword evidence="6" id="KW-0282">Flagellum</keyword>
<evidence type="ECO:0000256" key="4">
    <source>
        <dbReference type="ARBA" id="ARBA00021752"/>
    </source>
</evidence>
<accession>A0A8C4Q161</accession>
<comment type="similarity">
    <text evidence="3">Belongs to the DRC10 family.</text>
</comment>
<evidence type="ECO:0000256" key="8">
    <source>
        <dbReference type="ARBA" id="ARBA00023212"/>
    </source>
</evidence>